<sequence length="85" mass="9110">MVGYCCRWRGERPPALLGSWFLIAVLLHSSFLGSTVFTAVDAARASVFRVATAPLLPMAPAPSPADMVGDCKREVPTGSNPLHNR</sequence>
<proteinExistence type="predicted"/>
<comment type="caution">
    <text evidence="2">The sequence shown here is derived from an EMBL/GenBank/DDBJ whole genome shotgun (WGS) entry which is preliminary data.</text>
</comment>
<dbReference type="AlphaFoldDB" id="A0AAV5DDC9"/>
<evidence type="ECO:0000313" key="2">
    <source>
        <dbReference type="EMBL" id="GJN08401.1"/>
    </source>
</evidence>
<reference evidence="2" key="2">
    <citation type="submission" date="2021-12" db="EMBL/GenBank/DDBJ databases">
        <title>Resequencing data analysis of finger millet.</title>
        <authorList>
            <person name="Hatakeyama M."/>
            <person name="Aluri S."/>
            <person name="Balachadran M.T."/>
            <person name="Sivarajan S.R."/>
            <person name="Poveda L."/>
            <person name="Shimizu-Inatsugi R."/>
            <person name="Schlapbach R."/>
            <person name="Sreeman S.M."/>
            <person name="Shimizu K.K."/>
        </authorList>
    </citation>
    <scope>NUCLEOTIDE SEQUENCE</scope>
</reference>
<dbReference type="EMBL" id="BQKI01000015">
    <property type="protein sequence ID" value="GJN08401.1"/>
    <property type="molecule type" value="Genomic_DNA"/>
</dbReference>
<gene>
    <name evidence="2" type="primary">ga26314</name>
    <name evidence="2" type="ORF">PR202_ga26314</name>
</gene>
<feature type="region of interest" description="Disordered" evidence="1">
    <location>
        <begin position="64"/>
        <end position="85"/>
    </location>
</feature>
<reference evidence="2" key="1">
    <citation type="journal article" date="2018" name="DNA Res.">
        <title>Multiple hybrid de novo genome assembly of finger millet, an orphan allotetraploid crop.</title>
        <authorList>
            <person name="Hatakeyama M."/>
            <person name="Aluri S."/>
            <person name="Balachadran M.T."/>
            <person name="Sivarajan S.R."/>
            <person name="Patrignani A."/>
            <person name="Gruter S."/>
            <person name="Poveda L."/>
            <person name="Shimizu-Inatsugi R."/>
            <person name="Baeten J."/>
            <person name="Francoijs K.J."/>
            <person name="Nataraja K.N."/>
            <person name="Reddy Y.A.N."/>
            <person name="Phadnis S."/>
            <person name="Ravikumar R.L."/>
            <person name="Schlapbach R."/>
            <person name="Sreeman S.M."/>
            <person name="Shimizu K.K."/>
        </authorList>
    </citation>
    <scope>NUCLEOTIDE SEQUENCE</scope>
</reference>
<organism evidence="2 3">
    <name type="scientific">Eleusine coracana subsp. coracana</name>
    <dbReference type="NCBI Taxonomy" id="191504"/>
    <lineage>
        <taxon>Eukaryota</taxon>
        <taxon>Viridiplantae</taxon>
        <taxon>Streptophyta</taxon>
        <taxon>Embryophyta</taxon>
        <taxon>Tracheophyta</taxon>
        <taxon>Spermatophyta</taxon>
        <taxon>Magnoliopsida</taxon>
        <taxon>Liliopsida</taxon>
        <taxon>Poales</taxon>
        <taxon>Poaceae</taxon>
        <taxon>PACMAD clade</taxon>
        <taxon>Chloridoideae</taxon>
        <taxon>Cynodonteae</taxon>
        <taxon>Eleusininae</taxon>
        <taxon>Eleusine</taxon>
    </lineage>
</organism>
<protein>
    <submittedName>
        <fullName evidence="2">Uncharacterized protein</fullName>
    </submittedName>
</protein>
<dbReference type="Proteomes" id="UP001054889">
    <property type="component" value="Unassembled WGS sequence"/>
</dbReference>
<evidence type="ECO:0000313" key="3">
    <source>
        <dbReference type="Proteomes" id="UP001054889"/>
    </source>
</evidence>
<evidence type="ECO:0000256" key="1">
    <source>
        <dbReference type="SAM" id="MobiDB-lite"/>
    </source>
</evidence>
<name>A0AAV5DDC9_ELECO</name>
<keyword evidence="3" id="KW-1185">Reference proteome</keyword>
<accession>A0AAV5DDC9</accession>